<comment type="caution">
    <text evidence="3">The sequence shown here is derived from an EMBL/GenBank/DDBJ whole genome shotgun (WGS) entry which is preliminary data.</text>
</comment>
<dbReference type="Proteomes" id="UP001589605">
    <property type="component" value="Unassembled WGS sequence"/>
</dbReference>
<dbReference type="RefSeq" id="WP_382381837.1">
    <property type="nucleotide sequence ID" value="NZ_JBHMEZ010000003.1"/>
</dbReference>
<gene>
    <name evidence="3" type="ORF">ACFFVB_06145</name>
</gene>
<proteinExistence type="predicted"/>
<dbReference type="InterPro" id="IPR053139">
    <property type="entry name" value="Surface_bspA-like"/>
</dbReference>
<accession>A0ABV5EZP2</accession>
<sequence length="816" mass="86912">MKKLLPQIDLNKAMFSFKNMFFALSLVLASANISAQTEITVSSVADLATAATNSDQIITMEKGIYQMEDYLTPLVISNSVPDANGRHSMILFSGSNNTFDLTDVTIEVNTELLNAYGSRCIEFYVTGSNVNIKGLTVNDIGESAPSSPGMQSFTVAGENVTVEDVTLNINGSYPYGYGDLLGKGDDNLVTLRKHSGLLVEGLNINIIRCSIYSEAFGHLFFIQGGRNVLFQDCHAEAVTRTTDAMLAETSGPAFDNDFAAVYGNYDGEKVITPGYTKSLSEGGFRTYGSGGVDGNITGDISFINCIAKNTRIGFATEVGGKILIENCEAIGCEAGYNVQNVTIKNSRGDAVNGPLLYLSGDDSEVELELIPTLPTTILHAIATIAGSNNKVTFTKWGDNTRTEEHKIILGAIRPSGANPFSPLGTGTTLGITLDNSTDMPVEILPTTTGSTINTTGRVINNSTGNIINADGGIEDQNFDDGVYTYNILGTSPNECQVTGFVSGQEVASAKIPEHAENNSVTYSVVAVGENAFLSNTTITDVTLPSTVTSIESTAFSNSTNLTTINLENIVTYGDNSFSNCAALALAPLDLTKAVSTGNYTFINCASITSVIVPGTLSLGVGALRGTGITSFIIPNEWTIMPDQMIRDCKSMTSINIPSTITTMGVAAFRGCTGITEMQVNWTASEDIADATVGNLFNGLTLSGVNLFVPTGTETLYEAANVWTDFNISGGLLSTNEVEKELGFSIYPNPANAVLYIKNSQVRDAVITVYDLKGRALLHKNVNNTEVRIDISNLATGLYLIKVRSGANQFTKRIVKK</sequence>
<dbReference type="Pfam" id="PF13306">
    <property type="entry name" value="LRR_5"/>
    <property type="match status" value="1"/>
</dbReference>
<dbReference type="InterPro" id="IPR011050">
    <property type="entry name" value="Pectin_lyase_fold/virulence"/>
</dbReference>
<keyword evidence="4" id="KW-1185">Reference proteome</keyword>
<evidence type="ECO:0000313" key="4">
    <source>
        <dbReference type="Proteomes" id="UP001589605"/>
    </source>
</evidence>
<name>A0ABV5EZP2_9FLAO</name>
<dbReference type="SUPFAM" id="SSF51126">
    <property type="entry name" value="Pectin lyase-like"/>
    <property type="match status" value="1"/>
</dbReference>
<organism evidence="3 4">
    <name type="scientific">Formosa undariae</name>
    <dbReference type="NCBI Taxonomy" id="1325436"/>
    <lineage>
        <taxon>Bacteria</taxon>
        <taxon>Pseudomonadati</taxon>
        <taxon>Bacteroidota</taxon>
        <taxon>Flavobacteriia</taxon>
        <taxon>Flavobacteriales</taxon>
        <taxon>Flavobacteriaceae</taxon>
        <taxon>Formosa</taxon>
    </lineage>
</organism>
<dbReference type="InterPro" id="IPR026444">
    <property type="entry name" value="Secre_tail"/>
</dbReference>
<evidence type="ECO:0000259" key="2">
    <source>
        <dbReference type="Pfam" id="PF18962"/>
    </source>
</evidence>
<reference evidence="3 4" key="1">
    <citation type="submission" date="2024-09" db="EMBL/GenBank/DDBJ databases">
        <authorList>
            <person name="Sun Q."/>
            <person name="Mori K."/>
        </authorList>
    </citation>
    <scope>NUCLEOTIDE SEQUENCE [LARGE SCALE GENOMIC DNA]</scope>
    <source>
        <strain evidence="3 4">CECT 8286</strain>
    </source>
</reference>
<dbReference type="EMBL" id="JBHMEZ010000003">
    <property type="protein sequence ID" value="MFB9052657.1"/>
    <property type="molecule type" value="Genomic_DNA"/>
</dbReference>
<dbReference type="InterPro" id="IPR026906">
    <property type="entry name" value="LRR_5"/>
</dbReference>
<evidence type="ECO:0000313" key="3">
    <source>
        <dbReference type="EMBL" id="MFB9052657.1"/>
    </source>
</evidence>
<dbReference type="PANTHER" id="PTHR45661">
    <property type="entry name" value="SURFACE ANTIGEN"/>
    <property type="match status" value="1"/>
</dbReference>
<protein>
    <submittedName>
        <fullName evidence="3">Leucine-rich repeat domain-containing protein</fullName>
    </submittedName>
</protein>
<keyword evidence="1" id="KW-0732">Signal</keyword>
<feature type="domain" description="Secretion system C-terminal sorting" evidence="2">
    <location>
        <begin position="745"/>
        <end position="814"/>
    </location>
</feature>
<dbReference type="InterPro" id="IPR032675">
    <property type="entry name" value="LRR_dom_sf"/>
</dbReference>
<evidence type="ECO:0000256" key="1">
    <source>
        <dbReference type="ARBA" id="ARBA00022729"/>
    </source>
</evidence>
<dbReference type="SUPFAM" id="SSF52058">
    <property type="entry name" value="L domain-like"/>
    <property type="match status" value="1"/>
</dbReference>
<dbReference type="NCBIfam" id="TIGR04183">
    <property type="entry name" value="Por_Secre_tail"/>
    <property type="match status" value="1"/>
</dbReference>
<dbReference type="Pfam" id="PF18962">
    <property type="entry name" value="Por_Secre_tail"/>
    <property type="match status" value="1"/>
</dbReference>
<dbReference type="Gene3D" id="3.80.10.10">
    <property type="entry name" value="Ribonuclease Inhibitor"/>
    <property type="match status" value="1"/>
</dbReference>
<dbReference type="PANTHER" id="PTHR45661:SF3">
    <property type="entry name" value="IG-LIKE DOMAIN-CONTAINING PROTEIN"/>
    <property type="match status" value="1"/>
</dbReference>